<evidence type="ECO:0000259" key="5">
    <source>
        <dbReference type="Pfam" id="PF04542"/>
    </source>
</evidence>
<dbReference type="PANTHER" id="PTHR43133">
    <property type="entry name" value="RNA POLYMERASE ECF-TYPE SIGMA FACTO"/>
    <property type="match status" value="1"/>
</dbReference>
<dbReference type="Gene3D" id="1.10.10.10">
    <property type="entry name" value="Winged helix-like DNA-binding domain superfamily/Winged helix DNA-binding domain"/>
    <property type="match status" value="1"/>
</dbReference>
<dbReference type="Proteomes" id="UP001247620">
    <property type="component" value="Unassembled WGS sequence"/>
</dbReference>
<dbReference type="Pfam" id="PF04542">
    <property type="entry name" value="Sigma70_r2"/>
    <property type="match status" value="1"/>
</dbReference>
<dbReference type="EMBL" id="JAVDUU010000001">
    <property type="protein sequence ID" value="MDR6941142.1"/>
    <property type="molecule type" value="Genomic_DNA"/>
</dbReference>
<dbReference type="Pfam" id="PF08281">
    <property type="entry name" value="Sigma70_r4_2"/>
    <property type="match status" value="1"/>
</dbReference>
<evidence type="ECO:0000313" key="8">
    <source>
        <dbReference type="Proteomes" id="UP001247620"/>
    </source>
</evidence>
<evidence type="ECO:0000256" key="4">
    <source>
        <dbReference type="ARBA" id="ARBA00023163"/>
    </source>
</evidence>
<dbReference type="Gene3D" id="1.10.1740.10">
    <property type="match status" value="1"/>
</dbReference>
<evidence type="ECO:0000313" key="7">
    <source>
        <dbReference type="EMBL" id="MDR6941142.1"/>
    </source>
</evidence>
<evidence type="ECO:0000256" key="3">
    <source>
        <dbReference type="ARBA" id="ARBA00023082"/>
    </source>
</evidence>
<keyword evidence="4" id="KW-0804">Transcription</keyword>
<evidence type="ECO:0000259" key="6">
    <source>
        <dbReference type="Pfam" id="PF08281"/>
    </source>
</evidence>
<dbReference type="InterPro" id="IPR013249">
    <property type="entry name" value="RNA_pol_sigma70_r4_t2"/>
</dbReference>
<dbReference type="SUPFAM" id="SSF88946">
    <property type="entry name" value="Sigma2 domain of RNA polymerase sigma factors"/>
    <property type="match status" value="1"/>
</dbReference>
<gene>
    <name evidence="7" type="ORF">J2W55_000970</name>
</gene>
<dbReference type="SUPFAM" id="SSF88659">
    <property type="entry name" value="Sigma3 and sigma4 domains of RNA polymerase sigma factors"/>
    <property type="match status" value="1"/>
</dbReference>
<keyword evidence="8" id="KW-1185">Reference proteome</keyword>
<protein>
    <submittedName>
        <fullName evidence="7">RNA polymerase sigma-70 factor (ECF subfamily)</fullName>
    </submittedName>
</protein>
<dbReference type="NCBIfam" id="TIGR02937">
    <property type="entry name" value="sigma70-ECF"/>
    <property type="match status" value="1"/>
</dbReference>
<keyword evidence="2" id="KW-0805">Transcription regulation</keyword>
<dbReference type="NCBIfam" id="TIGR02985">
    <property type="entry name" value="Sig70_bacteroi1"/>
    <property type="match status" value="1"/>
</dbReference>
<dbReference type="CDD" id="cd06171">
    <property type="entry name" value="Sigma70_r4"/>
    <property type="match status" value="1"/>
</dbReference>
<dbReference type="InterPro" id="IPR013324">
    <property type="entry name" value="RNA_pol_sigma_r3/r4-like"/>
</dbReference>
<dbReference type="InterPro" id="IPR039425">
    <property type="entry name" value="RNA_pol_sigma-70-like"/>
</dbReference>
<comment type="caution">
    <text evidence="7">The sequence shown here is derived from an EMBL/GenBank/DDBJ whole genome shotgun (WGS) entry which is preliminary data.</text>
</comment>
<feature type="domain" description="RNA polymerase sigma factor 70 region 4 type 2" evidence="6">
    <location>
        <begin position="115"/>
        <end position="165"/>
    </location>
</feature>
<dbReference type="RefSeq" id="WP_310092547.1">
    <property type="nucleotide sequence ID" value="NZ_JAVDUU010000001.1"/>
</dbReference>
<name>A0ABU1T6Y1_9SPHI</name>
<dbReference type="InterPro" id="IPR007627">
    <property type="entry name" value="RNA_pol_sigma70_r2"/>
</dbReference>
<accession>A0ABU1T6Y1</accession>
<reference evidence="7 8" key="1">
    <citation type="submission" date="2023-07" db="EMBL/GenBank/DDBJ databases">
        <title>Sorghum-associated microbial communities from plants grown in Nebraska, USA.</title>
        <authorList>
            <person name="Schachtman D."/>
        </authorList>
    </citation>
    <scope>NUCLEOTIDE SEQUENCE [LARGE SCALE GENOMIC DNA]</scope>
    <source>
        <strain evidence="7 8">3262</strain>
    </source>
</reference>
<evidence type="ECO:0000256" key="2">
    <source>
        <dbReference type="ARBA" id="ARBA00023015"/>
    </source>
</evidence>
<evidence type="ECO:0000256" key="1">
    <source>
        <dbReference type="ARBA" id="ARBA00010641"/>
    </source>
</evidence>
<feature type="domain" description="RNA polymerase sigma-70 region 2" evidence="5">
    <location>
        <begin position="22"/>
        <end position="86"/>
    </location>
</feature>
<dbReference type="InterPro" id="IPR013325">
    <property type="entry name" value="RNA_pol_sigma_r2"/>
</dbReference>
<dbReference type="PANTHER" id="PTHR43133:SF46">
    <property type="entry name" value="RNA POLYMERASE SIGMA-70 FACTOR ECF SUBFAMILY"/>
    <property type="match status" value="1"/>
</dbReference>
<dbReference type="InterPro" id="IPR014284">
    <property type="entry name" value="RNA_pol_sigma-70_dom"/>
</dbReference>
<dbReference type="InterPro" id="IPR014327">
    <property type="entry name" value="RNA_pol_sigma70_bacteroid"/>
</dbReference>
<organism evidence="7 8">
    <name type="scientific">Mucilaginibacter pocheonensis</name>
    <dbReference type="NCBI Taxonomy" id="398050"/>
    <lineage>
        <taxon>Bacteria</taxon>
        <taxon>Pseudomonadati</taxon>
        <taxon>Bacteroidota</taxon>
        <taxon>Sphingobacteriia</taxon>
        <taxon>Sphingobacteriales</taxon>
        <taxon>Sphingobacteriaceae</taxon>
        <taxon>Mucilaginibacter</taxon>
    </lineage>
</organism>
<sequence length="186" mass="21619">MPETISMVAFQNGDKEAFNHIFNMFYKRVCFFAAGIVNEDGAEDIVQDAFVKLWERRRGFDSLNAVKAFLYLTTKNSCINTYKHQKVIDKFPSFQVEVAEESNIIYRLIEAEVLEEVQQAVQQLPQSYRKVIYLSYFQGLSNQETADYLNVSINTVKTQKVRSLRILREILRHSPTALVLLMHKIL</sequence>
<proteinExistence type="inferred from homology"/>
<comment type="similarity">
    <text evidence="1">Belongs to the sigma-70 factor family. ECF subfamily.</text>
</comment>
<keyword evidence="3" id="KW-0731">Sigma factor</keyword>
<dbReference type="InterPro" id="IPR036388">
    <property type="entry name" value="WH-like_DNA-bd_sf"/>
</dbReference>